<dbReference type="AlphaFoldDB" id="A0A8T2RPQ4"/>
<gene>
    <name evidence="3" type="ORF">KP509_25G021500</name>
</gene>
<evidence type="ECO:0000256" key="1">
    <source>
        <dbReference type="SAM" id="MobiDB-lite"/>
    </source>
</evidence>
<sequence length="127" mass="14051">MSNASIVLGFTRNAIKVFLVLCLLHTWNKATPILQTEARKDIHQKTEPLVAHNVEENASIMSGNSKSMGHGITGHHLVTETTEAAASNALEKKQIPQSKHEEQKQFARLLVDHLDYAAARTHPPKDP</sequence>
<protein>
    <submittedName>
        <fullName evidence="3">Uncharacterized protein</fullName>
    </submittedName>
</protein>
<reference evidence="3" key="1">
    <citation type="submission" date="2021-08" db="EMBL/GenBank/DDBJ databases">
        <title>WGS assembly of Ceratopteris richardii.</title>
        <authorList>
            <person name="Marchant D.B."/>
            <person name="Chen G."/>
            <person name="Jenkins J."/>
            <person name="Shu S."/>
            <person name="Leebens-Mack J."/>
            <person name="Grimwood J."/>
            <person name="Schmutz J."/>
            <person name="Soltis P."/>
            <person name="Soltis D."/>
            <person name="Chen Z.-H."/>
        </authorList>
    </citation>
    <scope>NUCLEOTIDE SEQUENCE</scope>
    <source>
        <strain evidence="3">Whitten #5841</strain>
        <tissue evidence="3">Leaf</tissue>
    </source>
</reference>
<accession>A0A8T2RPQ4</accession>
<feature type="compositionally biased region" description="Basic and acidic residues" evidence="1">
    <location>
        <begin position="90"/>
        <end position="104"/>
    </location>
</feature>
<name>A0A8T2RPQ4_CERRI</name>
<feature type="chain" id="PRO_5035745653" evidence="2">
    <location>
        <begin position="31"/>
        <end position="127"/>
    </location>
</feature>
<keyword evidence="4" id="KW-1185">Reference proteome</keyword>
<feature type="region of interest" description="Disordered" evidence="1">
    <location>
        <begin position="84"/>
        <end position="104"/>
    </location>
</feature>
<dbReference type="EMBL" id="CM035430">
    <property type="protein sequence ID" value="KAH7297971.1"/>
    <property type="molecule type" value="Genomic_DNA"/>
</dbReference>
<evidence type="ECO:0000256" key="2">
    <source>
        <dbReference type="SAM" id="SignalP"/>
    </source>
</evidence>
<proteinExistence type="predicted"/>
<evidence type="ECO:0000313" key="3">
    <source>
        <dbReference type="EMBL" id="KAH7297971.1"/>
    </source>
</evidence>
<dbReference type="Proteomes" id="UP000825935">
    <property type="component" value="Chromosome 25"/>
</dbReference>
<comment type="caution">
    <text evidence="3">The sequence shown here is derived from an EMBL/GenBank/DDBJ whole genome shotgun (WGS) entry which is preliminary data.</text>
</comment>
<evidence type="ECO:0000313" key="4">
    <source>
        <dbReference type="Proteomes" id="UP000825935"/>
    </source>
</evidence>
<organism evidence="3 4">
    <name type="scientific">Ceratopteris richardii</name>
    <name type="common">Triangle waterfern</name>
    <dbReference type="NCBI Taxonomy" id="49495"/>
    <lineage>
        <taxon>Eukaryota</taxon>
        <taxon>Viridiplantae</taxon>
        <taxon>Streptophyta</taxon>
        <taxon>Embryophyta</taxon>
        <taxon>Tracheophyta</taxon>
        <taxon>Polypodiopsida</taxon>
        <taxon>Polypodiidae</taxon>
        <taxon>Polypodiales</taxon>
        <taxon>Pteridineae</taxon>
        <taxon>Pteridaceae</taxon>
        <taxon>Parkerioideae</taxon>
        <taxon>Ceratopteris</taxon>
    </lineage>
</organism>
<keyword evidence="2" id="KW-0732">Signal</keyword>
<feature type="signal peptide" evidence="2">
    <location>
        <begin position="1"/>
        <end position="30"/>
    </location>
</feature>